<feature type="compositionally biased region" description="Low complexity" evidence="1">
    <location>
        <begin position="530"/>
        <end position="541"/>
    </location>
</feature>
<feature type="compositionally biased region" description="Polar residues" evidence="1">
    <location>
        <begin position="500"/>
        <end position="518"/>
    </location>
</feature>
<dbReference type="RefSeq" id="WP_145364205.1">
    <property type="nucleotide sequence ID" value="NZ_CP036268.1"/>
</dbReference>
<feature type="region of interest" description="Disordered" evidence="1">
    <location>
        <begin position="49"/>
        <end position="71"/>
    </location>
</feature>
<name>A0A517R2Q6_9PLAN</name>
<sequence length="715" mass="77227">MARAKAAAANPVSLFPFLAVLLCAMGALIFLLIVITQQIREERLATASVAASDSDDPEPPEIIQPPVPELHAPPTLAPTPIVADAGTRNGMAGQIDPDQPVKVPRVYLFRENPPAPPPPDPNQKIRAAYALATQKVETFRARAASGRNRSIALSRSVTALKNELQSADRRRSELQQAIAARDAERLKKETQLARMQAELSKLADEVREKAEQRASEPPKYSVVPFDGATGTTRRPILIECTGEGLTFLNERIDLGGADLNGFTADANPVAAGVDALNAYWKQQDRREPYVLLLVRPEGTVAYYAARLFLGDRIEQTGYELIPDGVEIALPEIDREARDLAVAAMRDIPRSIGSVGRSMGRAPVRNDDPIEITLGERGLSMGGLYEDPTEMTPNYARSETSGPNRNSYGPGNGPASEPRTNPRSPFAPGNNAGRFDRNAGPANGTGLNPSDPSGTGQRRYGDRPSQSGPSGSDFDAYLQAARDRKSGNSTNSPERSRGEEGTSSNSDAPTNPDAKSSGTRPDGRQSLESLLSGAGSQQSRAQQLRRDPLRDQDDNWAPSERSLSSTRAGKASGEPRLLSDDIEETALNGSTRNLPQARGDATLWGSSSRNALIGLERSINVRFYADQLAVGSQSPIKLGRGETSTELLQALVRKTNAETTAWGDPPDGFRWTPQLDIDVMPGGNQHLGRIDDRLSRYGLRTRIERRLTDPALETGN</sequence>
<feature type="compositionally biased region" description="Polar residues" evidence="1">
    <location>
        <begin position="390"/>
        <end position="408"/>
    </location>
</feature>
<keyword evidence="2" id="KW-0472">Membrane</keyword>
<feature type="region of interest" description="Disordered" evidence="1">
    <location>
        <begin position="356"/>
        <end position="579"/>
    </location>
</feature>
<keyword evidence="2" id="KW-1133">Transmembrane helix</keyword>
<organism evidence="3 4">
    <name type="scientific">Stratiformator vulcanicus</name>
    <dbReference type="NCBI Taxonomy" id="2527980"/>
    <lineage>
        <taxon>Bacteria</taxon>
        <taxon>Pseudomonadati</taxon>
        <taxon>Planctomycetota</taxon>
        <taxon>Planctomycetia</taxon>
        <taxon>Planctomycetales</taxon>
        <taxon>Planctomycetaceae</taxon>
        <taxon>Stratiformator</taxon>
    </lineage>
</organism>
<dbReference type="AlphaFoldDB" id="A0A517R2Q6"/>
<feature type="compositionally biased region" description="Basic and acidic residues" evidence="1">
    <location>
        <begin position="543"/>
        <end position="552"/>
    </location>
</feature>
<dbReference type="OrthoDB" id="233190at2"/>
<gene>
    <name evidence="3" type="ORF">Pan189_25490</name>
</gene>
<keyword evidence="4" id="KW-1185">Reference proteome</keyword>
<evidence type="ECO:0000313" key="3">
    <source>
        <dbReference type="EMBL" id="QDT38159.1"/>
    </source>
</evidence>
<feature type="transmembrane region" description="Helical" evidence="2">
    <location>
        <begin position="12"/>
        <end position="35"/>
    </location>
</feature>
<evidence type="ECO:0000256" key="1">
    <source>
        <dbReference type="SAM" id="MobiDB-lite"/>
    </source>
</evidence>
<feature type="compositionally biased region" description="Polar residues" evidence="1">
    <location>
        <begin position="444"/>
        <end position="455"/>
    </location>
</feature>
<protein>
    <submittedName>
        <fullName evidence="3">Uncharacterized protein</fullName>
    </submittedName>
</protein>
<feature type="region of interest" description="Disordered" evidence="1">
    <location>
        <begin position="203"/>
        <end position="225"/>
    </location>
</feature>
<dbReference type="Proteomes" id="UP000317318">
    <property type="component" value="Chromosome"/>
</dbReference>
<accession>A0A517R2Q6</accession>
<feature type="compositionally biased region" description="Basic and acidic residues" evidence="1">
    <location>
        <begin position="203"/>
        <end position="216"/>
    </location>
</feature>
<dbReference type="KEGG" id="svp:Pan189_25490"/>
<proteinExistence type="predicted"/>
<dbReference type="EMBL" id="CP036268">
    <property type="protein sequence ID" value="QDT38159.1"/>
    <property type="molecule type" value="Genomic_DNA"/>
</dbReference>
<reference evidence="3 4" key="1">
    <citation type="submission" date="2019-02" db="EMBL/GenBank/DDBJ databases">
        <title>Deep-cultivation of Planctomycetes and their phenomic and genomic characterization uncovers novel biology.</title>
        <authorList>
            <person name="Wiegand S."/>
            <person name="Jogler M."/>
            <person name="Boedeker C."/>
            <person name="Pinto D."/>
            <person name="Vollmers J."/>
            <person name="Rivas-Marin E."/>
            <person name="Kohn T."/>
            <person name="Peeters S.H."/>
            <person name="Heuer A."/>
            <person name="Rast P."/>
            <person name="Oberbeckmann S."/>
            <person name="Bunk B."/>
            <person name="Jeske O."/>
            <person name="Meyerdierks A."/>
            <person name="Storesund J.E."/>
            <person name="Kallscheuer N."/>
            <person name="Luecker S."/>
            <person name="Lage O.M."/>
            <person name="Pohl T."/>
            <person name="Merkel B.J."/>
            <person name="Hornburger P."/>
            <person name="Mueller R.-W."/>
            <person name="Bruemmer F."/>
            <person name="Labrenz M."/>
            <person name="Spormann A.M."/>
            <person name="Op den Camp H."/>
            <person name="Overmann J."/>
            <person name="Amann R."/>
            <person name="Jetten M.S.M."/>
            <person name="Mascher T."/>
            <person name="Medema M.H."/>
            <person name="Devos D.P."/>
            <person name="Kaster A.-K."/>
            <person name="Ovreas L."/>
            <person name="Rohde M."/>
            <person name="Galperin M.Y."/>
            <person name="Jogler C."/>
        </authorList>
    </citation>
    <scope>NUCLEOTIDE SEQUENCE [LARGE SCALE GENOMIC DNA]</scope>
    <source>
        <strain evidence="3 4">Pan189</strain>
    </source>
</reference>
<keyword evidence="2" id="KW-0812">Transmembrane</keyword>
<evidence type="ECO:0000256" key="2">
    <source>
        <dbReference type="SAM" id="Phobius"/>
    </source>
</evidence>
<evidence type="ECO:0000313" key="4">
    <source>
        <dbReference type="Proteomes" id="UP000317318"/>
    </source>
</evidence>